<dbReference type="InterPro" id="IPR018239">
    <property type="entry name" value="DNA_ligase_AS"/>
</dbReference>
<dbReference type="Gene3D" id="1.10.150.20">
    <property type="entry name" value="5' to 3' exonuclease, C-terminal subdomain"/>
    <property type="match status" value="2"/>
</dbReference>
<dbReference type="NCBIfam" id="TIGR00575">
    <property type="entry name" value="dnlj"/>
    <property type="match status" value="1"/>
</dbReference>
<dbReference type="InterPro" id="IPR013839">
    <property type="entry name" value="DNAligase_adenylation"/>
</dbReference>
<dbReference type="Pfam" id="PF03120">
    <property type="entry name" value="OB_DNA_ligase"/>
    <property type="match status" value="1"/>
</dbReference>
<evidence type="ECO:0000256" key="3">
    <source>
        <dbReference type="ARBA" id="ARBA00012722"/>
    </source>
</evidence>
<keyword evidence="8" id="KW-0862">Zinc</keyword>
<dbReference type="GO" id="GO:0006260">
    <property type="term" value="P:DNA replication"/>
    <property type="evidence" value="ECO:0007669"/>
    <property type="project" value="UniProtKB-KW"/>
</dbReference>
<name>A0A6J6EUM6_9ZZZZ</name>
<evidence type="ECO:0000256" key="11">
    <source>
        <dbReference type="ARBA" id="ARBA00023204"/>
    </source>
</evidence>
<evidence type="ECO:0000256" key="4">
    <source>
        <dbReference type="ARBA" id="ARBA00022598"/>
    </source>
</evidence>
<evidence type="ECO:0000313" key="15">
    <source>
        <dbReference type="EMBL" id="CAB4580201.1"/>
    </source>
</evidence>
<gene>
    <name evidence="15" type="ORF">UFOPK1722_00973</name>
</gene>
<dbReference type="SUPFAM" id="SSF50249">
    <property type="entry name" value="Nucleic acid-binding proteins"/>
    <property type="match status" value="1"/>
</dbReference>
<evidence type="ECO:0000256" key="1">
    <source>
        <dbReference type="ARBA" id="ARBA00001946"/>
    </source>
</evidence>
<dbReference type="Gene3D" id="1.10.287.610">
    <property type="entry name" value="Helix hairpin bin"/>
    <property type="match status" value="1"/>
</dbReference>
<sequence length="694" mass="74754">MAAGSKKSSDATVRHAELARLIDYHRQRYYLDDSPEISDAEYDEFERELRALESEHPELATESSPSARVGGASAETFSPVEHRVPMTSLDNAMDHSELVAWGERVLKGLPDGEPTSYVCELKIDGLAMSLRYERGMLVQAATRGDGRVGEDVTANVATIAVVPKNLTAPAGVVVPEVLEVRGEVYLPIEAFERLRAAKEQENAERIAAGRKPEPVPVNPRNAGAGSLRQKDAAVTASRGLAFWAYQLGEVVGGPEFTSHHQTLEFLRSLGFPVNPNIELVDSVDAVAAYCARWQENRHQLPYEIDGVVVKLDDLAQRETLGFTARAPRWAIAFKFPPEERTTLLRDIQISVGRTGRVTPFAVLEKVFVGGSNVEMATLHNEDQVRLKDVRPGDTVVVRKAGDVIPEVVGPVLALRPEGLAPWKFPSVCPCPLKGELTRPDGEANTRCIEPGCPSQRDQRIIYFASRGAMDIEGLGEKTVFQLSDAGLVADPGDLYSLTVEQLLTLEGFARISAEKLLVAIDASKSRPLPKILTALGVKHLGPSASEALAVAFGNLDAIMNASQADLASVEGVGEVIAASITGWFAVPDNRAFVEKMRASGVEFGNVEVSRLPQNLVGRNIVVTGSLEGFDRDGAERAIKDRGGKSPGSVSKKTDALVVGAEPGASKLTKAQELGIPVLDEAQFVTLLETGEIPG</sequence>
<dbReference type="GO" id="GO:0003911">
    <property type="term" value="F:DNA ligase (NAD+) activity"/>
    <property type="evidence" value="ECO:0007669"/>
    <property type="project" value="UniProtKB-EC"/>
</dbReference>
<dbReference type="GO" id="GO:0003677">
    <property type="term" value="F:DNA binding"/>
    <property type="evidence" value="ECO:0007669"/>
    <property type="project" value="InterPro"/>
</dbReference>
<dbReference type="Pfam" id="PF01653">
    <property type="entry name" value="DNA_ligase_aden"/>
    <property type="match status" value="1"/>
</dbReference>
<dbReference type="GO" id="GO:0005829">
    <property type="term" value="C:cytosol"/>
    <property type="evidence" value="ECO:0007669"/>
    <property type="project" value="TreeGrafter"/>
</dbReference>
<organism evidence="15">
    <name type="scientific">freshwater metagenome</name>
    <dbReference type="NCBI Taxonomy" id="449393"/>
    <lineage>
        <taxon>unclassified sequences</taxon>
        <taxon>metagenomes</taxon>
        <taxon>ecological metagenomes</taxon>
    </lineage>
</organism>
<dbReference type="InterPro" id="IPR036420">
    <property type="entry name" value="BRCT_dom_sf"/>
</dbReference>
<comment type="cofactor">
    <cofactor evidence="1">
        <name>Mg(2+)</name>
        <dbReference type="ChEBI" id="CHEBI:18420"/>
    </cofactor>
</comment>
<dbReference type="SUPFAM" id="SSF52113">
    <property type="entry name" value="BRCT domain"/>
    <property type="match status" value="1"/>
</dbReference>
<dbReference type="PROSITE" id="PS50172">
    <property type="entry name" value="BRCT"/>
    <property type="match status" value="1"/>
</dbReference>
<evidence type="ECO:0000256" key="10">
    <source>
        <dbReference type="ARBA" id="ARBA00023027"/>
    </source>
</evidence>
<feature type="domain" description="BRCT" evidence="14">
    <location>
        <begin position="610"/>
        <end position="694"/>
    </location>
</feature>
<keyword evidence="10" id="KW-0520">NAD</keyword>
<dbReference type="SUPFAM" id="SSF47781">
    <property type="entry name" value="RuvA domain 2-like"/>
    <property type="match status" value="1"/>
</dbReference>
<dbReference type="InterPro" id="IPR001679">
    <property type="entry name" value="DNA_ligase"/>
</dbReference>
<evidence type="ECO:0000256" key="13">
    <source>
        <dbReference type="SAM" id="MobiDB-lite"/>
    </source>
</evidence>
<protein>
    <recommendedName>
        <fullName evidence="3">DNA ligase (NAD(+))</fullName>
        <ecNumber evidence="3">6.5.1.2</ecNumber>
    </recommendedName>
</protein>
<accession>A0A6J6EUM6</accession>
<dbReference type="Gene3D" id="2.40.50.140">
    <property type="entry name" value="Nucleic acid-binding proteins"/>
    <property type="match status" value="1"/>
</dbReference>
<dbReference type="EC" id="6.5.1.2" evidence="3"/>
<dbReference type="Pfam" id="PF14520">
    <property type="entry name" value="HHH_5"/>
    <property type="match status" value="1"/>
</dbReference>
<dbReference type="PANTHER" id="PTHR23389">
    <property type="entry name" value="CHROMOSOME TRANSMISSION FIDELITY FACTOR 18"/>
    <property type="match status" value="1"/>
</dbReference>
<evidence type="ECO:0000256" key="2">
    <source>
        <dbReference type="ARBA" id="ARBA00004067"/>
    </source>
</evidence>
<keyword evidence="7" id="KW-0227">DNA damage</keyword>
<keyword evidence="4" id="KW-0436">Ligase</keyword>
<keyword evidence="6" id="KW-0479">Metal-binding</keyword>
<keyword evidence="9" id="KW-0460">Magnesium</keyword>
<dbReference type="InterPro" id="IPR012340">
    <property type="entry name" value="NA-bd_OB-fold"/>
</dbReference>
<dbReference type="SMART" id="SM00278">
    <property type="entry name" value="HhH1"/>
    <property type="match status" value="3"/>
</dbReference>
<dbReference type="InterPro" id="IPR010994">
    <property type="entry name" value="RuvA_2-like"/>
</dbReference>
<dbReference type="Gene3D" id="3.30.470.30">
    <property type="entry name" value="DNA ligase/mRNA capping enzyme"/>
    <property type="match status" value="1"/>
</dbReference>
<dbReference type="AlphaFoldDB" id="A0A6J6EUM6"/>
<keyword evidence="11" id="KW-0234">DNA repair</keyword>
<dbReference type="EMBL" id="CAEZTS010000076">
    <property type="protein sequence ID" value="CAB4580201.1"/>
    <property type="molecule type" value="Genomic_DNA"/>
</dbReference>
<feature type="region of interest" description="Disordered" evidence="13">
    <location>
        <begin position="54"/>
        <end position="73"/>
    </location>
</feature>
<dbReference type="Pfam" id="PF00533">
    <property type="entry name" value="BRCT"/>
    <property type="match status" value="1"/>
</dbReference>
<evidence type="ECO:0000256" key="12">
    <source>
        <dbReference type="ARBA" id="ARBA00034005"/>
    </source>
</evidence>
<reference evidence="15" key="1">
    <citation type="submission" date="2020-05" db="EMBL/GenBank/DDBJ databases">
        <authorList>
            <person name="Chiriac C."/>
            <person name="Salcher M."/>
            <person name="Ghai R."/>
            <person name="Kavagutti S V."/>
        </authorList>
    </citation>
    <scope>NUCLEOTIDE SEQUENCE</scope>
</reference>
<evidence type="ECO:0000256" key="9">
    <source>
        <dbReference type="ARBA" id="ARBA00022842"/>
    </source>
</evidence>
<dbReference type="SUPFAM" id="SSF56091">
    <property type="entry name" value="DNA ligase/mRNA capping enzyme, catalytic domain"/>
    <property type="match status" value="1"/>
</dbReference>
<dbReference type="FunFam" id="2.40.50.140:FF:000012">
    <property type="entry name" value="DNA ligase"/>
    <property type="match status" value="1"/>
</dbReference>
<dbReference type="GO" id="GO:0006281">
    <property type="term" value="P:DNA repair"/>
    <property type="evidence" value="ECO:0007669"/>
    <property type="project" value="UniProtKB-KW"/>
</dbReference>
<dbReference type="InterPro" id="IPR001357">
    <property type="entry name" value="BRCT_dom"/>
</dbReference>
<dbReference type="InterPro" id="IPR004150">
    <property type="entry name" value="NAD_DNA_ligase_OB"/>
</dbReference>
<evidence type="ECO:0000259" key="14">
    <source>
        <dbReference type="PROSITE" id="PS50172"/>
    </source>
</evidence>
<dbReference type="SMART" id="SM00532">
    <property type="entry name" value="LIGANc"/>
    <property type="match status" value="1"/>
</dbReference>
<dbReference type="InterPro" id="IPR041663">
    <property type="entry name" value="DisA/LigA_HHH"/>
</dbReference>
<dbReference type="PIRSF" id="PIRSF001604">
    <property type="entry name" value="LigA"/>
    <property type="match status" value="1"/>
</dbReference>
<dbReference type="InterPro" id="IPR003583">
    <property type="entry name" value="Hlx-hairpin-Hlx_DNA-bd_motif"/>
</dbReference>
<dbReference type="GO" id="GO:0046872">
    <property type="term" value="F:metal ion binding"/>
    <property type="evidence" value="ECO:0007669"/>
    <property type="project" value="UniProtKB-KW"/>
</dbReference>
<dbReference type="FunFam" id="1.10.150.20:FF:000007">
    <property type="entry name" value="DNA ligase"/>
    <property type="match status" value="1"/>
</dbReference>
<dbReference type="CDD" id="cd00114">
    <property type="entry name" value="LIGANc"/>
    <property type="match status" value="1"/>
</dbReference>
<dbReference type="HAMAP" id="MF_01588">
    <property type="entry name" value="DNA_ligase_A"/>
    <property type="match status" value="1"/>
</dbReference>
<dbReference type="PROSITE" id="PS01055">
    <property type="entry name" value="DNA_LIGASE_N1"/>
    <property type="match status" value="1"/>
</dbReference>
<dbReference type="FunFam" id="3.30.470.30:FF:000001">
    <property type="entry name" value="DNA ligase"/>
    <property type="match status" value="1"/>
</dbReference>
<proteinExistence type="inferred from homology"/>
<comment type="catalytic activity">
    <reaction evidence="12">
        <text>NAD(+) + (deoxyribonucleotide)n-3'-hydroxyl + 5'-phospho-(deoxyribonucleotide)m = (deoxyribonucleotide)n+m + AMP + beta-nicotinamide D-nucleotide.</text>
        <dbReference type="EC" id="6.5.1.2"/>
    </reaction>
</comment>
<keyword evidence="5" id="KW-0235">DNA replication</keyword>
<evidence type="ECO:0000256" key="6">
    <source>
        <dbReference type="ARBA" id="ARBA00022723"/>
    </source>
</evidence>
<dbReference type="InterPro" id="IPR013840">
    <property type="entry name" value="DNAligase_N"/>
</dbReference>
<evidence type="ECO:0000256" key="5">
    <source>
        <dbReference type="ARBA" id="ARBA00022705"/>
    </source>
</evidence>
<evidence type="ECO:0000256" key="7">
    <source>
        <dbReference type="ARBA" id="ARBA00022763"/>
    </source>
</evidence>
<dbReference type="SMART" id="SM00292">
    <property type="entry name" value="BRCT"/>
    <property type="match status" value="1"/>
</dbReference>
<evidence type="ECO:0000256" key="8">
    <source>
        <dbReference type="ARBA" id="ARBA00022833"/>
    </source>
</evidence>
<dbReference type="Gene3D" id="3.40.50.10190">
    <property type="entry name" value="BRCT domain"/>
    <property type="match status" value="1"/>
</dbReference>
<dbReference type="NCBIfam" id="NF005932">
    <property type="entry name" value="PRK07956.1"/>
    <property type="match status" value="1"/>
</dbReference>
<comment type="function">
    <text evidence="2">DNA ligase that catalyzes the formation of phosphodiester linkages between 5'-phosphoryl and 3'-hydroxyl groups in double-stranded DNA using NAD as a coenzyme and as the energy source for the reaction. It is essential for DNA replication and repair of damaged DNA.</text>
</comment>
<dbReference type="Pfam" id="PF12826">
    <property type="entry name" value="HHH_2"/>
    <property type="match status" value="1"/>
</dbReference>
<dbReference type="PANTHER" id="PTHR23389:SF9">
    <property type="entry name" value="DNA LIGASE"/>
    <property type="match status" value="1"/>
</dbReference>